<dbReference type="Proteomes" id="UP000655589">
    <property type="component" value="Unassembled WGS sequence"/>
</dbReference>
<comment type="caution">
    <text evidence="2">The sequence shown here is derived from an EMBL/GenBank/DDBJ whole genome shotgun (WGS) entry which is preliminary data.</text>
</comment>
<name>A0A8H9GFZ7_9MICO</name>
<keyword evidence="1" id="KW-0812">Transmembrane</keyword>
<evidence type="ECO:0000256" key="1">
    <source>
        <dbReference type="SAM" id="Phobius"/>
    </source>
</evidence>
<dbReference type="EMBL" id="BMPT01000004">
    <property type="protein sequence ID" value="GGM20359.1"/>
    <property type="molecule type" value="Genomic_DNA"/>
</dbReference>
<dbReference type="RefSeq" id="WP_171106394.1">
    <property type="nucleotide sequence ID" value="NZ_BMPT01000004.1"/>
</dbReference>
<accession>A0A8H9GFZ7</accession>
<reference evidence="2" key="2">
    <citation type="submission" date="2020-09" db="EMBL/GenBank/DDBJ databases">
        <authorList>
            <person name="Sun Q."/>
            <person name="Ohkuma M."/>
        </authorList>
    </citation>
    <scope>NUCLEOTIDE SEQUENCE</scope>
    <source>
        <strain evidence="2">JCM 3051</strain>
    </source>
</reference>
<protein>
    <submittedName>
        <fullName evidence="2">Uncharacterized protein</fullName>
    </submittedName>
</protein>
<organism evidence="2 3">
    <name type="scientific">Promicromonospora citrea</name>
    <dbReference type="NCBI Taxonomy" id="43677"/>
    <lineage>
        <taxon>Bacteria</taxon>
        <taxon>Bacillati</taxon>
        <taxon>Actinomycetota</taxon>
        <taxon>Actinomycetes</taxon>
        <taxon>Micrococcales</taxon>
        <taxon>Promicromonosporaceae</taxon>
        <taxon>Promicromonospora</taxon>
    </lineage>
</organism>
<dbReference type="AlphaFoldDB" id="A0A8H9GFZ7"/>
<keyword evidence="3" id="KW-1185">Reference proteome</keyword>
<evidence type="ECO:0000313" key="3">
    <source>
        <dbReference type="Proteomes" id="UP000655589"/>
    </source>
</evidence>
<keyword evidence="1" id="KW-0472">Membrane</keyword>
<evidence type="ECO:0000313" key="2">
    <source>
        <dbReference type="EMBL" id="GGM20359.1"/>
    </source>
</evidence>
<proteinExistence type="predicted"/>
<keyword evidence="1" id="KW-1133">Transmembrane helix</keyword>
<sequence>MTRRHLPALRRRAAAVWSSRRWARRRVAAVWSSRRWARRRRVAVAVATYALLGVAFVLGILWILGIGPEWEPWVNSLTLLAGVTGLVVERQNAETERRAEVVASVGFELRQNRAIVERRLSGLRTGGEQALAVSPRLASSAVDAALASGVLSRPPDRAVVEKLHRWRERVQGYNWRRDLTELELILLKYQHDDDLRTNLSSIANERLYLLRLRTELDGLRTALPDV</sequence>
<reference evidence="2" key="1">
    <citation type="journal article" date="2014" name="Int. J. Syst. Evol. Microbiol.">
        <title>Complete genome sequence of Corynebacterium casei LMG S-19264T (=DSM 44701T), isolated from a smear-ripened cheese.</title>
        <authorList>
            <consortium name="US DOE Joint Genome Institute (JGI-PGF)"/>
            <person name="Walter F."/>
            <person name="Albersmeier A."/>
            <person name="Kalinowski J."/>
            <person name="Ruckert C."/>
        </authorList>
    </citation>
    <scope>NUCLEOTIDE SEQUENCE</scope>
    <source>
        <strain evidence="2">JCM 3051</strain>
    </source>
</reference>
<feature type="transmembrane region" description="Helical" evidence="1">
    <location>
        <begin position="42"/>
        <end position="64"/>
    </location>
</feature>
<gene>
    <name evidence="2" type="ORF">GCM10010102_15060</name>
</gene>